<dbReference type="AlphaFoldDB" id="A0A1I0QUY7"/>
<evidence type="ECO:0000313" key="2">
    <source>
        <dbReference type="Proteomes" id="UP000199701"/>
    </source>
</evidence>
<dbReference type="RefSeq" id="WP_092454526.1">
    <property type="nucleotide sequence ID" value="NZ_FOJI01000009.1"/>
</dbReference>
<accession>A0A1I0QUY7</accession>
<protein>
    <submittedName>
        <fullName evidence="1">Endonuclease III</fullName>
    </submittedName>
</protein>
<sequence length="245" mass="28440">MDNRQLLDNIKTYLEDNQIAYGNTFVLNQADTENTFSDYIRALIYSLLSARTSWNKVEAKLAEVDDLFFQYDKDKILEQDQEYFYQGILQLRIASQVTHKQMKVLHKNIRTFETIENDYDSLDNFVKTRKPIYIAHMLSTDLQYKLDQVGLPLACELLRNVGVDLIKPDVHICRILGKDRLGYSENPTATEIEAYETAEILRADTDYPLTVIDSLLWNYCSRGYGEVCGATPKCYKCVIKERCNK</sequence>
<keyword evidence="2" id="KW-1185">Reference proteome</keyword>
<gene>
    <name evidence="1" type="ORF">SAMN05421659_109151</name>
</gene>
<dbReference type="Proteomes" id="UP000199701">
    <property type="component" value="Unassembled WGS sequence"/>
</dbReference>
<dbReference type="InterPro" id="IPR011257">
    <property type="entry name" value="DNA_glycosylase"/>
</dbReference>
<dbReference type="GO" id="GO:0004519">
    <property type="term" value="F:endonuclease activity"/>
    <property type="evidence" value="ECO:0007669"/>
    <property type="project" value="UniProtKB-KW"/>
</dbReference>
<proteinExistence type="predicted"/>
<evidence type="ECO:0000313" key="1">
    <source>
        <dbReference type="EMBL" id="SEW31468.1"/>
    </source>
</evidence>
<organism evidence="1 2">
    <name type="scientific">[Clostridium] fimetarium</name>
    <dbReference type="NCBI Taxonomy" id="99656"/>
    <lineage>
        <taxon>Bacteria</taxon>
        <taxon>Bacillati</taxon>
        <taxon>Bacillota</taxon>
        <taxon>Clostridia</taxon>
        <taxon>Lachnospirales</taxon>
        <taxon>Lachnospiraceae</taxon>
    </lineage>
</organism>
<name>A0A1I0QUY7_9FIRM</name>
<dbReference type="SUPFAM" id="SSF48150">
    <property type="entry name" value="DNA-glycosylase"/>
    <property type="match status" value="1"/>
</dbReference>
<dbReference type="OrthoDB" id="9797894at2"/>
<keyword evidence="1" id="KW-0540">Nuclease</keyword>
<dbReference type="STRING" id="99656.SAMN05421659_109151"/>
<dbReference type="GO" id="GO:0006281">
    <property type="term" value="P:DNA repair"/>
    <property type="evidence" value="ECO:0007669"/>
    <property type="project" value="InterPro"/>
</dbReference>
<keyword evidence="1" id="KW-0255">Endonuclease</keyword>
<keyword evidence="1" id="KW-0378">Hydrolase</keyword>
<reference evidence="1 2" key="1">
    <citation type="submission" date="2016-10" db="EMBL/GenBank/DDBJ databases">
        <authorList>
            <person name="de Groot N.N."/>
        </authorList>
    </citation>
    <scope>NUCLEOTIDE SEQUENCE [LARGE SCALE GENOMIC DNA]</scope>
    <source>
        <strain evidence="1 2">DSM 9179</strain>
    </source>
</reference>
<dbReference type="EMBL" id="FOJI01000009">
    <property type="protein sequence ID" value="SEW31468.1"/>
    <property type="molecule type" value="Genomic_DNA"/>
</dbReference>